<keyword evidence="3" id="KW-1185">Reference proteome</keyword>
<dbReference type="Proteomes" id="UP000737018">
    <property type="component" value="Unassembled WGS sequence"/>
</dbReference>
<evidence type="ECO:0000313" key="3">
    <source>
        <dbReference type="Proteomes" id="UP000737018"/>
    </source>
</evidence>
<evidence type="ECO:0000256" key="1">
    <source>
        <dbReference type="SAM" id="Phobius"/>
    </source>
</evidence>
<feature type="transmembrane region" description="Helical" evidence="1">
    <location>
        <begin position="42"/>
        <end position="70"/>
    </location>
</feature>
<sequence length="96" mass="11080">MDENSVEKPLLFRRAADSVKKTHLFVLWANFEKWTQLSSGSVFGITGTIFMVYSGPVFVIAYLSIACLIISRDRELHERKASTKPRFRLWTFPLLV</sequence>
<dbReference type="AlphaFoldDB" id="A0A8J4VFK3"/>
<gene>
    <name evidence="2" type="ORF">CMV_020698</name>
</gene>
<comment type="caution">
    <text evidence="2">The sequence shown here is derived from an EMBL/GenBank/DDBJ whole genome shotgun (WGS) entry which is preliminary data.</text>
</comment>
<organism evidence="2 3">
    <name type="scientific">Castanea mollissima</name>
    <name type="common">Chinese chestnut</name>
    <dbReference type="NCBI Taxonomy" id="60419"/>
    <lineage>
        <taxon>Eukaryota</taxon>
        <taxon>Viridiplantae</taxon>
        <taxon>Streptophyta</taxon>
        <taxon>Embryophyta</taxon>
        <taxon>Tracheophyta</taxon>
        <taxon>Spermatophyta</taxon>
        <taxon>Magnoliopsida</taxon>
        <taxon>eudicotyledons</taxon>
        <taxon>Gunneridae</taxon>
        <taxon>Pentapetalae</taxon>
        <taxon>rosids</taxon>
        <taxon>fabids</taxon>
        <taxon>Fagales</taxon>
        <taxon>Fagaceae</taxon>
        <taxon>Castanea</taxon>
    </lineage>
</organism>
<reference evidence="2" key="1">
    <citation type="submission" date="2020-03" db="EMBL/GenBank/DDBJ databases">
        <title>Castanea mollissima Vanexum genome sequencing.</title>
        <authorList>
            <person name="Staton M."/>
        </authorList>
    </citation>
    <scope>NUCLEOTIDE SEQUENCE</scope>
    <source>
        <tissue evidence="2">Leaf</tissue>
    </source>
</reference>
<dbReference type="OrthoDB" id="167398at2759"/>
<dbReference type="EMBL" id="JRKL02003899">
    <property type="protein sequence ID" value="KAF3953890.1"/>
    <property type="molecule type" value="Genomic_DNA"/>
</dbReference>
<proteinExistence type="predicted"/>
<keyword evidence="1" id="KW-0472">Membrane</keyword>
<keyword evidence="1" id="KW-0812">Transmembrane</keyword>
<name>A0A8J4VFK3_9ROSI</name>
<protein>
    <submittedName>
        <fullName evidence="2">Uncharacterized protein</fullName>
    </submittedName>
</protein>
<accession>A0A8J4VFK3</accession>
<evidence type="ECO:0000313" key="2">
    <source>
        <dbReference type="EMBL" id="KAF3953890.1"/>
    </source>
</evidence>
<keyword evidence="1" id="KW-1133">Transmembrane helix</keyword>